<gene>
    <name evidence="1" type="ORF">NYM_LOCUS3595</name>
</gene>
<name>A0A5K0W2Y6_9MAGN</name>
<dbReference type="AlphaFoldDB" id="A0A5K0W2Y6"/>
<protein>
    <submittedName>
        <fullName evidence="1">Uncharacterized protein</fullName>
    </submittedName>
</protein>
<sequence>MQAPRRQCCDIISLTNEVMNIKIRKCEDEEVVFLES</sequence>
<reference evidence="1" key="1">
    <citation type="submission" date="2019-09" db="EMBL/GenBank/DDBJ databases">
        <authorList>
            <person name="Zhang L."/>
        </authorList>
    </citation>
    <scope>NUCLEOTIDE SEQUENCE</scope>
</reference>
<evidence type="ECO:0000313" key="1">
    <source>
        <dbReference type="EMBL" id="VVV47454.1"/>
    </source>
</evidence>
<organism evidence="1">
    <name type="scientific">Nymphaea colorata</name>
    <name type="common">pocket water lily</name>
    <dbReference type="NCBI Taxonomy" id="210225"/>
    <lineage>
        <taxon>Eukaryota</taxon>
        <taxon>Viridiplantae</taxon>
        <taxon>Streptophyta</taxon>
        <taxon>Embryophyta</taxon>
        <taxon>Tracheophyta</taxon>
        <taxon>Spermatophyta</taxon>
        <taxon>Magnoliopsida</taxon>
        <taxon>Nymphaeales</taxon>
        <taxon>Nymphaeaceae</taxon>
        <taxon>Nymphaea</taxon>
    </lineage>
</organism>
<accession>A0A5K0W2Y6</accession>
<proteinExistence type="predicted"/>
<dbReference type="EMBL" id="LR721774">
    <property type="protein sequence ID" value="VVV47454.1"/>
    <property type="molecule type" value="Genomic_DNA"/>
</dbReference>